<organism evidence="1">
    <name type="scientific">bioreactor metagenome</name>
    <dbReference type="NCBI Taxonomy" id="1076179"/>
    <lineage>
        <taxon>unclassified sequences</taxon>
        <taxon>metagenomes</taxon>
        <taxon>ecological metagenomes</taxon>
    </lineage>
</organism>
<gene>
    <name evidence="1" type="ORF">SDC9_192115</name>
</gene>
<sequence>MEMETGRRFVKDKEYRVVTTLLCQEISELYPLALAPRKGAAALSKLHI</sequence>
<reference evidence="1" key="1">
    <citation type="submission" date="2019-08" db="EMBL/GenBank/DDBJ databases">
        <authorList>
            <person name="Kucharzyk K."/>
            <person name="Murdoch R.W."/>
            <person name="Higgins S."/>
            <person name="Loffler F."/>
        </authorList>
    </citation>
    <scope>NUCLEOTIDE SEQUENCE</scope>
</reference>
<evidence type="ECO:0000313" key="1">
    <source>
        <dbReference type="EMBL" id="MPN44550.1"/>
    </source>
</evidence>
<dbReference type="AlphaFoldDB" id="A0A645I058"/>
<name>A0A645I058_9ZZZZ</name>
<accession>A0A645I058</accession>
<comment type="caution">
    <text evidence="1">The sequence shown here is derived from an EMBL/GenBank/DDBJ whole genome shotgun (WGS) entry which is preliminary data.</text>
</comment>
<proteinExistence type="predicted"/>
<protein>
    <submittedName>
        <fullName evidence="1">Uncharacterized protein</fullName>
    </submittedName>
</protein>
<dbReference type="EMBL" id="VSSQ01103754">
    <property type="protein sequence ID" value="MPN44550.1"/>
    <property type="molecule type" value="Genomic_DNA"/>
</dbReference>